<feature type="region of interest" description="Disordered" evidence="2">
    <location>
        <begin position="1140"/>
        <end position="1172"/>
    </location>
</feature>
<feature type="coiled-coil region" evidence="1">
    <location>
        <begin position="761"/>
        <end position="827"/>
    </location>
</feature>
<dbReference type="AlphaFoldDB" id="A0A821FX70"/>
<feature type="coiled-coil region" evidence="1">
    <location>
        <begin position="182"/>
        <end position="303"/>
    </location>
</feature>
<dbReference type="PANTHER" id="PTHR37915:SF3">
    <property type="match status" value="1"/>
</dbReference>
<feature type="region of interest" description="Disordered" evidence="2">
    <location>
        <begin position="603"/>
        <end position="646"/>
    </location>
</feature>
<feature type="region of interest" description="Disordered" evidence="2">
    <location>
        <begin position="311"/>
        <end position="339"/>
    </location>
</feature>
<feature type="region of interest" description="Disordered" evidence="2">
    <location>
        <begin position="990"/>
        <end position="1066"/>
    </location>
</feature>
<proteinExistence type="predicted"/>
<evidence type="ECO:0000256" key="2">
    <source>
        <dbReference type="SAM" id="MobiDB-lite"/>
    </source>
</evidence>
<feature type="region of interest" description="Disordered" evidence="2">
    <location>
        <begin position="547"/>
        <end position="567"/>
    </location>
</feature>
<keyword evidence="1" id="KW-0175">Coiled coil</keyword>
<dbReference type="EMBL" id="CAJOBR010002082">
    <property type="protein sequence ID" value="CAF4655658.1"/>
    <property type="molecule type" value="Genomic_DNA"/>
</dbReference>
<feature type="compositionally biased region" description="Polar residues" evidence="2">
    <location>
        <begin position="547"/>
        <end position="563"/>
    </location>
</feature>
<reference evidence="3" key="1">
    <citation type="submission" date="2021-02" db="EMBL/GenBank/DDBJ databases">
        <authorList>
            <person name="Nowell W R."/>
        </authorList>
    </citation>
    <scope>NUCLEOTIDE SEQUENCE</scope>
</reference>
<feature type="compositionally biased region" description="Polar residues" evidence="2">
    <location>
        <begin position="484"/>
        <end position="496"/>
    </location>
</feature>
<evidence type="ECO:0000313" key="4">
    <source>
        <dbReference type="Proteomes" id="UP000663848"/>
    </source>
</evidence>
<evidence type="ECO:0000256" key="1">
    <source>
        <dbReference type="SAM" id="Coils"/>
    </source>
</evidence>
<feature type="compositionally biased region" description="Low complexity" evidence="2">
    <location>
        <begin position="320"/>
        <end position="330"/>
    </location>
</feature>
<feature type="compositionally biased region" description="Polar residues" evidence="2">
    <location>
        <begin position="1016"/>
        <end position="1028"/>
    </location>
</feature>
<gene>
    <name evidence="3" type="ORF">QYT958_LOCUS15151</name>
</gene>
<feature type="compositionally biased region" description="Polar residues" evidence="2">
    <location>
        <begin position="7"/>
        <end position="16"/>
    </location>
</feature>
<feature type="compositionally biased region" description="Low complexity" evidence="2">
    <location>
        <begin position="1000"/>
        <end position="1012"/>
    </location>
</feature>
<dbReference type="PANTHER" id="PTHR37915">
    <property type="match status" value="1"/>
</dbReference>
<feature type="coiled-coil region" evidence="1">
    <location>
        <begin position="41"/>
        <end position="68"/>
    </location>
</feature>
<feature type="region of interest" description="Disordered" evidence="2">
    <location>
        <begin position="477"/>
        <end position="496"/>
    </location>
</feature>
<comment type="caution">
    <text evidence="3">The sequence shown here is derived from an EMBL/GenBank/DDBJ whole genome shotgun (WGS) entry which is preliminary data.</text>
</comment>
<name>A0A821FX70_9BILA</name>
<dbReference type="Proteomes" id="UP000663848">
    <property type="component" value="Unassembled WGS sequence"/>
</dbReference>
<organism evidence="3 4">
    <name type="scientific">Rotaria socialis</name>
    <dbReference type="NCBI Taxonomy" id="392032"/>
    <lineage>
        <taxon>Eukaryota</taxon>
        <taxon>Metazoa</taxon>
        <taxon>Spiralia</taxon>
        <taxon>Gnathifera</taxon>
        <taxon>Rotifera</taxon>
        <taxon>Eurotatoria</taxon>
        <taxon>Bdelloidea</taxon>
        <taxon>Philodinida</taxon>
        <taxon>Philodinidae</taxon>
        <taxon>Rotaria</taxon>
    </lineage>
</organism>
<feature type="compositionally biased region" description="Basic and acidic residues" evidence="2">
    <location>
        <begin position="630"/>
        <end position="643"/>
    </location>
</feature>
<sequence>MFHREYTNSNISYKYASSTENEDSDSNSRDPGREIIQKNVRSRLQRIANQTKEELDKVLKRVDTTLNNYEYSVQSSLIQHGMPRDDVSNVEYVTDIKELESLLNDSLAKQRYKQRLTIFIVGQTEKTEEKIQLLQQIGQFFIEQKQNFSAKEFYNYDETTETQNEIDQALKSFDVKDCFVHVKQLGTQLNELNEQIIEYLVQTAVAKQQAKGKKKAVQISKEIKEQLSNLQSKLDQANTEITNRDDQIQCLEREVDQLRHEIDMNQNNQRILNDELNECKIELKSYKDHTKELENSIQQYEYQKNDSETVQSVISHSNAEDTTGTRTTNETTEDKDNKLAPISVSIQTDNEEVKSTTFSDKEIQTVDQTKEIIGHSDHVDSNKIEDMSDLNLLFKSTDGIDLNNVTNENLPTVFASLRNFATCRVRELLRELEIRESINNERIQNLVQQFDEYKIACEQEKKILLEKTANSSHLQIEVQKQSEDTSTQLNVDEQNPSQEALNQLQLLNSETATLRKILVDQETRTEQQNTLENVTSLAENTNPLDQLLNNQFSSSSQGTSDGNESIIECPPASLVEEEKLEVNQVSKQANIDVLSSTTMHEKISLGNIPENKDETDENQSTIEQDQQEQTSERSSRHGSEHTEITISGTETDQFKVGFFYVYDIIYKFRHAITKLLEKYKFTFLADRLQIIQQLSSGSHATNDFIKNSECVLKDTVKILQICLTTLQTTINEYQIKQSSIEIEPEPIKESSIIDNQQSLILQEKELTITDLTAKYEHATRLLNEANKKHKEALDENENLILEQKKLIRSLRHEILHLQKRLTKVEAEGIMEPSIMFTRLDAERNEQTLQHAVYKGKVPEETYTELNTAMTDYIRLPSQQFGNLVKRYIQFRKAIEIENRIANYVRDHGRKRSLEKIETFHERRSNQIGALISHLRQQRAFLARTITEKFDSLENESSIFLIRPLYSYRGRTATQSYMQYDKCRREALLTPNATKRKHYTSRQSMQSQSTSSHTDGDQQMLTQLPTMNSPYDDEPQFNIETSFPVPSVAPTGQQNNSTGINTDDGSEPVQLNELTRLQELDIQRSLMPMSHASTPLLSAFSKNGIDPCVPSLNLRSYVALTRPGIGNDRIRKPTETIVRVSRESVSTLSGKSRERNPRTPYNSTAGDLKRNNSPLPLIKRPLISNMTVSVHEKQHGAFVPSLNTNEVSTTN</sequence>
<feature type="region of interest" description="Disordered" evidence="2">
    <location>
        <begin position="1"/>
        <end position="34"/>
    </location>
</feature>
<feature type="compositionally biased region" description="Polar residues" evidence="2">
    <location>
        <begin position="618"/>
        <end position="629"/>
    </location>
</feature>
<evidence type="ECO:0000313" key="3">
    <source>
        <dbReference type="EMBL" id="CAF4655658.1"/>
    </source>
</evidence>
<feature type="compositionally biased region" description="Polar residues" evidence="2">
    <location>
        <begin position="1049"/>
        <end position="1062"/>
    </location>
</feature>
<protein>
    <submittedName>
        <fullName evidence="3">Uncharacterized protein</fullName>
    </submittedName>
</protein>
<accession>A0A821FX70</accession>